<keyword evidence="3" id="KW-0479">Metal-binding</keyword>
<gene>
    <name evidence="9" type="primary">Rnf14</name>
    <name evidence="9" type="ORF">CEXT_561351</name>
</gene>
<evidence type="ECO:0000256" key="3">
    <source>
        <dbReference type="ARBA" id="ARBA00022723"/>
    </source>
</evidence>
<keyword evidence="4" id="KW-0677">Repeat</keyword>
<dbReference type="EMBL" id="BPLR01003589">
    <property type="protein sequence ID" value="GIX86427.1"/>
    <property type="molecule type" value="Genomic_DNA"/>
</dbReference>
<evidence type="ECO:0000313" key="10">
    <source>
        <dbReference type="Proteomes" id="UP001054945"/>
    </source>
</evidence>
<comment type="pathway">
    <text evidence="1">Protein modification; protein ubiquitination.</text>
</comment>
<dbReference type="Pfam" id="PF26200">
    <property type="entry name" value="Rcat_RNF216"/>
    <property type="match status" value="1"/>
</dbReference>
<evidence type="ECO:0000256" key="4">
    <source>
        <dbReference type="ARBA" id="ARBA00022737"/>
    </source>
</evidence>
<evidence type="ECO:0000313" key="9">
    <source>
        <dbReference type="EMBL" id="GIX86427.1"/>
    </source>
</evidence>
<evidence type="ECO:0000256" key="7">
    <source>
        <dbReference type="ARBA" id="ARBA00022833"/>
    </source>
</evidence>
<comment type="caution">
    <text evidence="9">The sequence shown here is derived from an EMBL/GenBank/DDBJ whole genome shotgun (WGS) entry which is preliminary data.</text>
</comment>
<dbReference type="GO" id="GO:0008270">
    <property type="term" value="F:zinc ion binding"/>
    <property type="evidence" value="ECO:0007669"/>
    <property type="project" value="UniProtKB-KW"/>
</dbReference>
<keyword evidence="10" id="KW-1185">Reference proteome</keyword>
<reference evidence="9 10" key="1">
    <citation type="submission" date="2021-06" db="EMBL/GenBank/DDBJ databases">
        <title>Caerostris extrusa draft genome.</title>
        <authorList>
            <person name="Kono N."/>
            <person name="Arakawa K."/>
        </authorList>
    </citation>
    <scope>NUCLEOTIDE SEQUENCE [LARGE SCALE GENOMIC DNA]</scope>
</reference>
<feature type="domain" description="RING-type" evidence="8">
    <location>
        <begin position="1"/>
        <end position="94"/>
    </location>
</feature>
<evidence type="ECO:0000256" key="6">
    <source>
        <dbReference type="ARBA" id="ARBA00022786"/>
    </source>
</evidence>
<organism evidence="9 10">
    <name type="scientific">Caerostris extrusa</name>
    <name type="common">Bark spider</name>
    <name type="synonym">Caerostris bankana</name>
    <dbReference type="NCBI Taxonomy" id="172846"/>
    <lineage>
        <taxon>Eukaryota</taxon>
        <taxon>Metazoa</taxon>
        <taxon>Ecdysozoa</taxon>
        <taxon>Arthropoda</taxon>
        <taxon>Chelicerata</taxon>
        <taxon>Arachnida</taxon>
        <taxon>Araneae</taxon>
        <taxon>Araneomorphae</taxon>
        <taxon>Entelegynae</taxon>
        <taxon>Araneoidea</taxon>
        <taxon>Araneidae</taxon>
        <taxon>Caerostris</taxon>
    </lineage>
</organism>
<name>A0AAV4NTI0_CAEEX</name>
<dbReference type="SUPFAM" id="SSF57850">
    <property type="entry name" value="RING/U-box"/>
    <property type="match status" value="1"/>
</dbReference>
<keyword evidence="5" id="KW-0863">Zinc-finger</keyword>
<dbReference type="PROSITE" id="PS51873">
    <property type="entry name" value="TRIAD"/>
    <property type="match status" value="1"/>
</dbReference>
<dbReference type="Proteomes" id="UP001054945">
    <property type="component" value="Unassembled WGS sequence"/>
</dbReference>
<keyword evidence="2 9" id="KW-0808">Transferase</keyword>
<dbReference type="Gene3D" id="1.20.120.1750">
    <property type="match status" value="1"/>
</dbReference>
<keyword evidence="7" id="KW-0862">Zinc</keyword>
<dbReference type="CDD" id="cd20354">
    <property type="entry name" value="Rcat_RBR_RNF14"/>
    <property type="match status" value="1"/>
</dbReference>
<dbReference type="InterPro" id="IPR044066">
    <property type="entry name" value="TRIAD_supradom"/>
</dbReference>
<dbReference type="GO" id="GO:0016740">
    <property type="term" value="F:transferase activity"/>
    <property type="evidence" value="ECO:0007669"/>
    <property type="project" value="UniProtKB-KW"/>
</dbReference>
<evidence type="ECO:0000256" key="5">
    <source>
        <dbReference type="ARBA" id="ARBA00022771"/>
    </source>
</evidence>
<evidence type="ECO:0000259" key="8">
    <source>
        <dbReference type="PROSITE" id="PS51873"/>
    </source>
</evidence>
<proteinExistence type="predicted"/>
<accession>A0AAV4NTI0</accession>
<evidence type="ECO:0000256" key="1">
    <source>
        <dbReference type="ARBA" id="ARBA00004906"/>
    </source>
</evidence>
<dbReference type="AlphaFoldDB" id="A0AAV4NTI0"/>
<sequence>MKGNKWDKAELEKKYGKRLLKSLVEDTLSETWKNSNSKSCPHCKASIEKMEGCNKMTCFKCGTFFLLDMWRTFESWQNPYEHFNSLTGDCILFEQIDLDNNLNGYEIQPGEFLIGNN</sequence>
<dbReference type="InterPro" id="IPR047548">
    <property type="entry name" value="Rcat_RBR_RNF14"/>
</dbReference>
<evidence type="ECO:0000256" key="2">
    <source>
        <dbReference type="ARBA" id="ARBA00022679"/>
    </source>
</evidence>
<protein>
    <submittedName>
        <fullName evidence="9">RBR-type E3 ubiquitin transferase</fullName>
    </submittedName>
</protein>
<keyword evidence="6" id="KW-0833">Ubl conjugation pathway</keyword>